<sequence length="245" mass="27050">MILCILESCDFWYLLALSSSIFFLICYFLLSFCGLSLGGFCVDSRLKDQAFSSSFCSILFSIISRFPGAPFRRSNCDFFLLLSVFSGALCICRLSGCIDGIGNNGGGILFTILRGFVLLISGTGSDFFIGIIFSFNFKLLILFESCCSPKGLSVRSLLFISPRFCGEVIFLDMFCQPSTPSLSFCEVSLCGCGVFCSWQFAFLFVAISTKIFLLSCGDLFQILNAINTPSIGFQIFPLMNSLWKQ</sequence>
<accession>A0AAD1U9V3</accession>
<evidence type="ECO:0000256" key="1">
    <source>
        <dbReference type="SAM" id="Phobius"/>
    </source>
</evidence>
<keyword evidence="1" id="KW-0812">Transmembrane</keyword>
<comment type="caution">
    <text evidence="2">The sequence shown here is derived from an EMBL/GenBank/DDBJ whole genome shotgun (WGS) entry which is preliminary data.</text>
</comment>
<feature type="transmembrane region" description="Helical" evidence="1">
    <location>
        <begin position="49"/>
        <end position="66"/>
    </location>
</feature>
<proteinExistence type="predicted"/>
<feature type="transmembrane region" description="Helical" evidence="1">
    <location>
        <begin position="108"/>
        <end position="133"/>
    </location>
</feature>
<feature type="transmembrane region" description="Helical" evidence="1">
    <location>
        <begin position="78"/>
        <end position="96"/>
    </location>
</feature>
<gene>
    <name evidence="2" type="ORF">ECRASSUSDP1_LOCUS2714</name>
</gene>
<reference evidence="2" key="1">
    <citation type="submission" date="2023-07" db="EMBL/GenBank/DDBJ databases">
        <authorList>
            <consortium name="AG Swart"/>
            <person name="Singh M."/>
            <person name="Singh A."/>
            <person name="Seah K."/>
            <person name="Emmerich C."/>
        </authorList>
    </citation>
    <scope>NUCLEOTIDE SEQUENCE</scope>
    <source>
        <strain evidence="2">DP1</strain>
    </source>
</reference>
<keyword evidence="1" id="KW-1133">Transmembrane helix</keyword>
<keyword evidence="1" id="KW-0472">Membrane</keyword>
<evidence type="ECO:0000313" key="3">
    <source>
        <dbReference type="Proteomes" id="UP001295684"/>
    </source>
</evidence>
<evidence type="ECO:0000313" key="2">
    <source>
        <dbReference type="EMBL" id="CAI2361403.1"/>
    </source>
</evidence>
<keyword evidence="3" id="KW-1185">Reference proteome</keyword>
<protein>
    <submittedName>
        <fullName evidence="2">Uncharacterized protein</fullName>
    </submittedName>
</protein>
<name>A0AAD1U9V3_EUPCR</name>
<dbReference type="Proteomes" id="UP001295684">
    <property type="component" value="Unassembled WGS sequence"/>
</dbReference>
<dbReference type="EMBL" id="CAMPGE010002594">
    <property type="protein sequence ID" value="CAI2361403.1"/>
    <property type="molecule type" value="Genomic_DNA"/>
</dbReference>
<organism evidence="2 3">
    <name type="scientific">Euplotes crassus</name>
    <dbReference type="NCBI Taxonomy" id="5936"/>
    <lineage>
        <taxon>Eukaryota</taxon>
        <taxon>Sar</taxon>
        <taxon>Alveolata</taxon>
        <taxon>Ciliophora</taxon>
        <taxon>Intramacronucleata</taxon>
        <taxon>Spirotrichea</taxon>
        <taxon>Hypotrichia</taxon>
        <taxon>Euplotida</taxon>
        <taxon>Euplotidae</taxon>
        <taxon>Moneuplotes</taxon>
    </lineage>
</organism>
<dbReference type="AlphaFoldDB" id="A0AAD1U9V3"/>
<feature type="transmembrane region" description="Helical" evidence="1">
    <location>
        <begin position="12"/>
        <end position="37"/>
    </location>
</feature>